<dbReference type="PANTHER" id="PTHR30086:SF20">
    <property type="entry name" value="ARGININE EXPORTER PROTEIN ARGO-RELATED"/>
    <property type="match status" value="1"/>
</dbReference>
<dbReference type="GO" id="GO:0005886">
    <property type="term" value="C:plasma membrane"/>
    <property type="evidence" value="ECO:0007669"/>
    <property type="project" value="UniProtKB-SubCell"/>
</dbReference>
<evidence type="ECO:0000256" key="3">
    <source>
        <dbReference type="ARBA" id="ARBA00022692"/>
    </source>
</evidence>
<feature type="transmembrane region" description="Helical" evidence="6">
    <location>
        <begin position="39"/>
        <end position="66"/>
    </location>
</feature>
<dbReference type="OrthoDB" id="3175972at2"/>
<feature type="transmembrane region" description="Helical" evidence="6">
    <location>
        <begin position="72"/>
        <end position="92"/>
    </location>
</feature>
<name>A0A4R6SMU8_LABRH</name>
<evidence type="ECO:0000256" key="2">
    <source>
        <dbReference type="ARBA" id="ARBA00022475"/>
    </source>
</evidence>
<keyword evidence="8" id="KW-1185">Reference proteome</keyword>
<organism evidence="7 8">
    <name type="scientific">Labedaea rhizosphaerae</name>
    <dbReference type="NCBI Taxonomy" id="598644"/>
    <lineage>
        <taxon>Bacteria</taxon>
        <taxon>Bacillati</taxon>
        <taxon>Actinomycetota</taxon>
        <taxon>Actinomycetes</taxon>
        <taxon>Pseudonocardiales</taxon>
        <taxon>Pseudonocardiaceae</taxon>
        <taxon>Labedaea</taxon>
    </lineage>
</organism>
<sequence>MPSGDAFLAFGLLSFLLIIVPGPSVLFTISRALTVGRRAALVTVLGNAVGVYAQVAAVAVGIGALLERSVEVFTVVKLIGAGYLIYLGVRAIRRRGELTLDADVTPKRTSRLVVDGFVVGFANPKSIVFLALVLPQYLGSSVSNPPVQMLVLGAVFPLIALVSDSLWAMIAGTARAWFARSPRRLAVVGGTGGLVMIGLGVKVAFTSKAD</sequence>
<protein>
    <submittedName>
        <fullName evidence="7">Threonine/homoserine/homoserine lactone efflux protein</fullName>
    </submittedName>
</protein>
<gene>
    <name evidence="7" type="ORF">EV186_1011243</name>
</gene>
<dbReference type="Proteomes" id="UP000295444">
    <property type="component" value="Unassembled WGS sequence"/>
</dbReference>
<keyword evidence="4 6" id="KW-1133">Transmembrane helix</keyword>
<dbReference type="GO" id="GO:0015171">
    <property type="term" value="F:amino acid transmembrane transporter activity"/>
    <property type="evidence" value="ECO:0007669"/>
    <property type="project" value="TreeGrafter"/>
</dbReference>
<proteinExistence type="predicted"/>
<comment type="subcellular location">
    <subcellularLocation>
        <location evidence="1">Cell membrane</location>
        <topology evidence="1">Multi-pass membrane protein</topology>
    </subcellularLocation>
</comment>
<keyword evidence="3 6" id="KW-0812">Transmembrane</keyword>
<accession>A0A4R6SMU8</accession>
<dbReference type="Pfam" id="PF01810">
    <property type="entry name" value="LysE"/>
    <property type="match status" value="1"/>
</dbReference>
<dbReference type="AlphaFoldDB" id="A0A4R6SMU8"/>
<dbReference type="EMBL" id="SNXZ01000001">
    <property type="protein sequence ID" value="TDQ05274.1"/>
    <property type="molecule type" value="Genomic_DNA"/>
</dbReference>
<comment type="caution">
    <text evidence="7">The sequence shown here is derived from an EMBL/GenBank/DDBJ whole genome shotgun (WGS) entry which is preliminary data.</text>
</comment>
<dbReference type="PIRSF" id="PIRSF006324">
    <property type="entry name" value="LeuE"/>
    <property type="match status" value="1"/>
</dbReference>
<dbReference type="RefSeq" id="WP_133848052.1">
    <property type="nucleotide sequence ID" value="NZ_SNXZ01000001.1"/>
</dbReference>
<feature type="transmembrane region" description="Helical" evidence="6">
    <location>
        <begin position="154"/>
        <end position="178"/>
    </location>
</feature>
<evidence type="ECO:0000256" key="4">
    <source>
        <dbReference type="ARBA" id="ARBA00022989"/>
    </source>
</evidence>
<evidence type="ECO:0000313" key="8">
    <source>
        <dbReference type="Proteomes" id="UP000295444"/>
    </source>
</evidence>
<feature type="transmembrane region" description="Helical" evidence="6">
    <location>
        <begin position="6"/>
        <end position="27"/>
    </location>
</feature>
<dbReference type="InterPro" id="IPR001123">
    <property type="entry name" value="LeuE-type"/>
</dbReference>
<keyword evidence="2" id="KW-1003">Cell membrane</keyword>
<keyword evidence="5 6" id="KW-0472">Membrane</keyword>
<feature type="transmembrane region" description="Helical" evidence="6">
    <location>
        <begin position="185"/>
        <end position="205"/>
    </location>
</feature>
<evidence type="ECO:0000256" key="1">
    <source>
        <dbReference type="ARBA" id="ARBA00004651"/>
    </source>
</evidence>
<reference evidence="7 8" key="1">
    <citation type="submission" date="2019-03" db="EMBL/GenBank/DDBJ databases">
        <title>Genomic Encyclopedia of Type Strains, Phase IV (KMG-IV): sequencing the most valuable type-strain genomes for metagenomic binning, comparative biology and taxonomic classification.</title>
        <authorList>
            <person name="Goeker M."/>
        </authorList>
    </citation>
    <scope>NUCLEOTIDE SEQUENCE [LARGE SCALE GENOMIC DNA]</scope>
    <source>
        <strain evidence="7 8">DSM 45361</strain>
    </source>
</reference>
<evidence type="ECO:0000256" key="6">
    <source>
        <dbReference type="SAM" id="Phobius"/>
    </source>
</evidence>
<evidence type="ECO:0000256" key="5">
    <source>
        <dbReference type="ARBA" id="ARBA00023136"/>
    </source>
</evidence>
<feature type="transmembrane region" description="Helical" evidence="6">
    <location>
        <begin position="112"/>
        <end position="134"/>
    </location>
</feature>
<evidence type="ECO:0000313" key="7">
    <source>
        <dbReference type="EMBL" id="TDQ05274.1"/>
    </source>
</evidence>
<dbReference type="PANTHER" id="PTHR30086">
    <property type="entry name" value="ARGININE EXPORTER PROTEIN ARGO"/>
    <property type="match status" value="1"/>
</dbReference>